<evidence type="ECO:0000259" key="5">
    <source>
        <dbReference type="Pfam" id="PF04542"/>
    </source>
</evidence>
<dbReference type="InterPro" id="IPR013325">
    <property type="entry name" value="RNA_pol_sigma_r2"/>
</dbReference>
<name>A0AAX0U7T0_BURPE</name>
<dbReference type="AlphaFoldDB" id="A0AAX0U7T0"/>
<keyword evidence="4" id="KW-0804">Transcription</keyword>
<organism evidence="7 8">
    <name type="scientific">Burkholderia pseudomallei</name>
    <name type="common">Pseudomonas pseudomallei</name>
    <dbReference type="NCBI Taxonomy" id="28450"/>
    <lineage>
        <taxon>Bacteria</taxon>
        <taxon>Pseudomonadati</taxon>
        <taxon>Pseudomonadota</taxon>
        <taxon>Betaproteobacteria</taxon>
        <taxon>Burkholderiales</taxon>
        <taxon>Burkholderiaceae</taxon>
        <taxon>Burkholderia</taxon>
        <taxon>pseudomallei group</taxon>
    </lineage>
</organism>
<comment type="caution">
    <text evidence="7">The sequence shown here is derived from an EMBL/GenBank/DDBJ whole genome shotgun (WGS) entry which is preliminary data.</text>
</comment>
<evidence type="ECO:0000256" key="3">
    <source>
        <dbReference type="ARBA" id="ARBA00023082"/>
    </source>
</evidence>
<dbReference type="InterPro" id="IPR007627">
    <property type="entry name" value="RNA_pol_sigma70_r2"/>
</dbReference>
<protein>
    <submittedName>
        <fullName evidence="7">RNA polymerase sigma factor</fullName>
    </submittedName>
</protein>
<dbReference type="InterPro" id="IPR036388">
    <property type="entry name" value="WH-like_DNA-bd_sf"/>
</dbReference>
<dbReference type="NCBIfam" id="TIGR02937">
    <property type="entry name" value="sigma70-ECF"/>
    <property type="match status" value="1"/>
</dbReference>
<dbReference type="Pfam" id="PF04542">
    <property type="entry name" value="Sigma70_r2"/>
    <property type="match status" value="1"/>
</dbReference>
<dbReference type="Gene3D" id="1.10.10.10">
    <property type="entry name" value="Winged helix-like DNA-binding domain superfamily/Winged helix DNA-binding domain"/>
    <property type="match status" value="1"/>
</dbReference>
<dbReference type="GO" id="GO:0006352">
    <property type="term" value="P:DNA-templated transcription initiation"/>
    <property type="evidence" value="ECO:0007669"/>
    <property type="project" value="InterPro"/>
</dbReference>
<keyword evidence="3" id="KW-0731">Sigma factor</keyword>
<evidence type="ECO:0000313" key="8">
    <source>
        <dbReference type="Proteomes" id="UP000231878"/>
    </source>
</evidence>
<dbReference type="PANTHER" id="PTHR43133:SF25">
    <property type="entry name" value="RNA POLYMERASE SIGMA FACTOR RFAY-RELATED"/>
    <property type="match status" value="1"/>
</dbReference>
<evidence type="ECO:0000256" key="2">
    <source>
        <dbReference type="ARBA" id="ARBA00023015"/>
    </source>
</evidence>
<dbReference type="SUPFAM" id="SSF88659">
    <property type="entry name" value="Sigma3 and sigma4 domains of RNA polymerase sigma factors"/>
    <property type="match status" value="1"/>
</dbReference>
<evidence type="ECO:0000256" key="1">
    <source>
        <dbReference type="ARBA" id="ARBA00010641"/>
    </source>
</evidence>
<dbReference type="GO" id="GO:0016987">
    <property type="term" value="F:sigma factor activity"/>
    <property type="evidence" value="ECO:0007669"/>
    <property type="project" value="UniProtKB-KW"/>
</dbReference>
<dbReference type="InterPro" id="IPR014284">
    <property type="entry name" value="RNA_pol_sigma-70_dom"/>
</dbReference>
<dbReference type="PANTHER" id="PTHR43133">
    <property type="entry name" value="RNA POLYMERASE ECF-TYPE SIGMA FACTO"/>
    <property type="match status" value="1"/>
</dbReference>
<evidence type="ECO:0000313" key="7">
    <source>
        <dbReference type="EMBL" id="PJO64514.1"/>
    </source>
</evidence>
<dbReference type="CDD" id="cd06171">
    <property type="entry name" value="Sigma70_r4"/>
    <property type="match status" value="1"/>
</dbReference>
<dbReference type="Pfam" id="PF08281">
    <property type="entry name" value="Sigma70_r4_2"/>
    <property type="match status" value="1"/>
</dbReference>
<gene>
    <name evidence="7" type="ORF">CWD88_19785</name>
</gene>
<evidence type="ECO:0000256" key="4">
    <source>
        <dbReference type="ARBA" id="ARBA00023163"/>
    </source>
</evidence>
<accession>A0AAX0U7T0</accession>
<proteinExistence type="inferred from homology"/>
<comment type="similarity">
    <text evidence="1">Belongs to the sigma-70 factor family. ECF subfamily.</text>
</comment>
<dbReference type="InterPro" id="IPR013249">
    <property type="entry name" value="RNA_pol_sigma70_r4_t2"/>
</dbReference>
<dbReference type="RefSeq" id="WP_004184214.1">
    <property type="nucleotide sequence ID" value="NZ_AP028074.1"/>
</dbReference>
<dbReference type="InterPro" id="IPR013324">
    <property type="entry name" value="RNA_pol_sigma_r3/r4-like"/>
</dbReference>
<sequence length="174" mass="19406">MEEAAFMTGADIASTLPPLLPRLLAFARRLCGDTHDADDLVQRACLRALERPHQLQRDTSPLNWMMAIVHSSWMSELRARHVRHRLQTDWNDDVIDALPGPTAADPQIHAMNAQIIRAVELLPETLRAAMLLIAVEGLSYQEAAGVLDVPIGTVMSRLWRARQSIGAQFGARER</sequence>
<reference evidence="7 8" key="1">
    <citation type="submission" date="2017-11" db="EMBL/GenBank/DDBJ databases">
        <title>Molecular characterization of Burkholderia pseudomallei and closely related isolates from Vietnam.</title>
        <authorList>
            <person name="Ustinov D.V."/>
            <person name="Antonov A.S."/>
            <person name="Avdusheva E.F."/>
            <person name="Shpak I.M."/>
            <person name="Zakharova I.B."/>
            <person name="Thi L.A."/>
            <person name="Teteryatnikova N."/>
            <person name="Lopasteyskaya Y.A."/>
            <person name="Kuzyutina J.A."/>
            <person name="Ngo T.N."/>
            <person name="Victorov D.V."/>
        </authorList>
    </citation>
    <scope>NUCLEOTIDE SEQUENCE [LARGE SCALE GENOMIC DNA]</scope>
    <source>
        <strain evidence="7 8">V1512</strain>
    </source>
</reference>
<dbReference type="GO" id="GO:0003677">
    <property type="term" value="F:DNA binding"/>
    <property type="evidence" value="ECO:0007669"/>
    <property type="project" value="InterPro"/>
</dbReference>
<dbReference type="Proteomes" id="UP000231878">
    <property type="component" value="Unassembled WGS sequence"/>
</dbReference>
<evidence type="ECO:0000259" key="6">
    <source>
        <dbReference type="Pfam" id="PF08281"/>
    </source>
</evidence>
<feature type="domain" description="RNA polymerase sigma-70 region 2" evidence="5">
    <location>
        <begin position="20"/>
        <end position="80"/>
    </location>
</feature>
<dbReference type="SUPFAM" id="SSF88946">
    <property type="entry name" value="Sigma2 domain of RNA polymerase sigma factors"/>
    <property type="match status" value="1"/>
</dbReference>
<dbReference type="InterPro" id="IPR039425">
    <property type="entry name" value="RNA_pol_sigma-70-like"/>
</dbReference>
<dbReference type="Gene3D" id="1.10.1740.10">
    <property type="match status" value="1"/>
</dbReference>
<feature type="domain" description="RNA polymerase sigma factor 70 region 4 type 2" evidence="6">
    <location>
        <begin position="114"/>
        <end position="164"/>
    </location>
</feature>
<keyword evidence="2" id="KW-0805">Transcription regulation</keyword>
<dbReference type="EMBL" id="PHRB01000020">
    <property type="protein sequence ID" value="PJO64514.1"/>
    <property type="molecule type" value="Genomic_DNA"/>
</dbReference>